<protein>
    <submittedName>
        <fullName evidence="2">Uncharacterized protein</fullName>
    </submittedName>
</protein>
<keyword evidence="3" id="KW-1185">Reference proteome</keyword>
<feature type="compositionally biased region" description="Basic and acidic residues" evidence="1">
    <location>
        <begin position="361"/>
        <end position="380"/>
    </location>
</feature>
<name>A0ABU6QCC2_9FABA</name>
<dbReference type="Proteomes" id="UP001341840">
    <property type="component" value="Unassembled WGS sequence"/>
</dbReference>
<sequence>MEATQFCQKLLEFDGSGNAYQWFINIEQFWNAQKFEEQKKFLEIQNFLRGKPLAWFRLWKLYNPNADKSVFDIAFMHRYVPDSRPILPPEISWNEVSDLDVVLEEIRARLENFESRQKLRQKRFKEEEESLDLKFQEKAAEIQGKKEVKEDAESECNFQSQQQEENSTFNFQSQQQEKLTANPRSTTPFQQQSQQQQQNSKKEKQDEVTEPIDGGERKESEIVSDGSGWVHSNAEVTVSVEGRGDTTDIAPTVVEWATRPTPELPDPNSLAVVRTEATSCKEEGRTEAVTGGHSGAADGFVAEGKRRTLVTLVDGDATVTDRGLRARMLRQSVLLSPPPLMAAVFPWDRGGGCASNGLYRRSTDSSEDKANAAENSKERHNSGSSWRIMFGAIHVSQEKTLEQLLSALEWLQW</sequence>
<accession>A0ABU6QCC2</accession>
<reference evidence="2 3" key="1">
    <citation type="journal article" date="2023" name="Plants (Basel)">
        <title>Bridging the Gap: Combining Genomics and Transcriptomics Approaches to Understand Stylosanthes scabra, an Orphan Legume from the Brazilian Caatinga.</title>
        <authorList>
            <person name="Ferreira-Neto J.R.C."/>
            <person name="da Silva M.D."/>
            <person name="Binneck E."/>
            <person name="de Melo N.F."/>
            <person name="da Silva R.H."/>
            <person name="de Melo A.L.T.M."/>
            <person name="Pandolfi V."/>
            <person name="Bustamante F.O."/>
            <person name="Brasileiro-Vidal A.C."/>
            <person name="Benko-Iseppon A.M."/>
        </authorList>
    </citation>
    <scope>NUCLEOTIDE SEQUENCE [LARGE SCALE GENOMIC DNA]</scope>
    <source>
        <tissue evidence="2">Leaves</tissue>
    </source>
</reference>
<organism evidence="2 3">
    <name type="scientific">Stylosanthes scabra</name>
    <dbReference type="NCBI Taxonomy" id="79078"/>
    <lineage>
        <taxon>Eukaryota</taxon>
        <taxon>Viridiplantae</taxon>
        <taxon>Streptophyta</taxon>
        <taxon>Embryophyta</taxon>
        <taxon>Tracheophyta</taxon>
        <taxon>Spermatophyta</taxon>
        <taxon>Magnoliopsida</taxon>
        <taxon>eudicotyledons</taxon>
        <taxon>Gunneridae</taxon>
        <taxon>Pentapetalae</taxon>
        <taxon>rosids</taxon>
        <taxon>fabids</taxon>
        <taxon>Fabales</taxon>
        <taxon>Fabaceae</taxon>
        <taxon>Papilionoideae</taxon>
        <taxon>50 kb inversion clade</taxon>
        <taxon>dalbergioids sensu lato</taxon>
        <taxon>Dalbergieae</taxon>
        <taxon>Pterocarpus clade</taxon>
        <taxon>Stylosanthes</taxon>
    </lineage>
</organism>
<evidence type="ECO:0000313" key="3">
    <source>
        <dbReference type="Proteomes" id="UP001341840"/>
    </source>
</evidence>
<evidence type="ECO:0000313" key="2">
    <source>
        <dbReference type="EMBL" id="MED6109250.1"/>
    </source>
</evidence>
<evidence type="ECO:0000256" key="1">
    <source>
        <dbReference type="SAM" id="MobiDB-lite"/>
    </source>
</evidence>
<comment type="caution">
    <text evidence="2">The sequence shown here is derived from an EMBL/GenBank/DDBJ whole genome shotgun (WGS) entry which is preliminary data.</text>
</comment>
<dbReference type="EMBL" id="JASCZI010000137">
    <property type="protein sequence ID" value="MED6109250.1"/>
    <property type="molecule type" value="Genomic_DNA"/>
</dbReference>
<feature type="compositionally biased region" description="Polar residues" evidence="1">
    <location>
        <begin position="156"/>
        <end position="189"/>
    </location>
</feature>
<gene>
    <name evidence="2" type="ORF">PIB30_031689</name>
</gene>
<feature type="region of interest" description="Disordered" evidence="1">
    <location>
        <begin position="358"/>
        <end position="380"/>
    </location>
</feature>
<feature type="region of interest" description="Disordered" evidence="1">
    <location>
        <begin position="144"/>
        <end position="228"/>
    </location>
</feature>
<proteinExistence type="predicted"/>